<comment type="similarity">
    <text evidence="2 8">Belongs to the lactate permease family.</text>
</comment>
<feature type="transmembrane region" description="Helical" evidence="8">
    <location>
        <begin position="252"/>
        <end position="269"/>
    </location>
</feature>
<feature type="transmembrane region" description="Helical" evidence="8">
    <location>
        <begin position="121"/>
        <end position="143"/>
    </location>
</feature>
<comment type="function">
    <text evidence="8">Uptake of L-lactate across the membrane. Can also transport D-lactate and glycolate.</text>
</comment>
<keyword evidence="3 8" id="KW-0813">Transport</keyword>
<accession>A0A1M6N883</accession>
<gene>
    <name evidence="9" type="ORF">SAMN02745194_03722</name>
</gene>
<dbReference type="InterPro" id="IPR003804">
    <property type="entry name" value="Lactate_perm"/>
</dbReference>
<dbReference type="Pfam" id="PF02652">
    <property type="entry name" value="Lactate_perm"/>
    <property type="match status" value="1"/>
</dbReference>
<dbReference type="Proteomes" id="UP000184387">
    <property type="component" value="Unassembled WGS sequence"/>
</dbReference>
<feature type="transmembrane region" description="Helical" evidence="8">
    <location>
        <begin position="85"/>
        <end position="106"/>
    </location>
</feature>
<feature type="transmembrane region" description="Helical" evidence="8">
    <location>
        <begin position="228"/>
        <end position="246"/>
    </location>
</feature>
<keyword evidence="4" id="KW-1003">Cell membrane</keyword>
<evidence type="ECO:0000256" key="6">
    <source>
        <dbReference type="ARBA" id="ARBA00022989"/>
    </source>
</evidence>
<dbReference type="GO" id="GO:0005886">
    <property type="term" value="C:plasma membrane"/>
    <property type="evidence" value="ECO:0007669"/>
    <property type="project" value="UniProtKB-SubCell"/>
</dbReference>
<feature type="transmembrane region" description="Helical" evidence="8">
    <location>
        <begin position="470"/>
        <end position="491"/>
    </location>
</feature>
<evidence type="ECO:0000313" key="10">
    <source>
        <dbReference type="Proteomes" id="UP000184387"/>
    </source>
</evidence>
<keyword evidence="5 8" id="KW-0812">Transmembrane</keyword>
<dbReference type="AlphaFoldDB" id="A0A1M6N883"/>
<evidence type="ECO:0000256" key="5">
    <source>
        <dbReference type="ARBA" id="ARBA00022692"/>
    </source>
</evidence>
<feature type="transmembrane region" description="Helical" evidence="8">
    <location>
        <begin position="194"/>
        <end position="216"/>
    </location>
</feature>
<feature type="transmembrane region" description="Helical" evidence="8">
    <location>
        <begin position="281"/>
        <end position="301"/>
    </location>
</feature>
<name>A0A1M6N883_9PROT</name>
<keyword evidence="7 8" id="KW-0472">Membrane</keyword>
<evidence type="ECO:0000256" key="4">
    <source>
        <dbReference type="ARBA" id="ARBA00022475"/>
    </source>
</evidence>
<evidence type="ECO:0000256" key="3">
    <source>
        <dbReference type="ARBA" id="ARBA00022448"/>
    </source>
</evidence>
<evidence type="ECO:0000256" key="1">
    <source>
        <dbReference type="ARBA" id="ARBA00004651"/>
    </source>
</evidence>
<keyword evidence="6 8" id="KW-1133">Transmembrane helix</keyword>
<feature type="transmembrane region" description="Helical" evidence="8">
    <location>
        <begin position="54"/>
        <end position="78"/>
    </location>
</feature>
<feature type="transmembrane region" description="Helical" evidence="8">
    <location>
        <begin position="437"/>
        <end position="458"/>
    </location>
</feature>
<feature type="transmembrane region" description="Helical" evidence="8">
    <location>
        <begin position="354"/>
        <end position="377"/>
    </location>
</feature>
<feature type="transmembrane region" description="Helical" evidence="8">
    <location>
        <begin position="397"/>
        <end position="416"/>
    </location>
</feature>
<organism evidence="9 10">
    <name type="scientific">Muricoccus roseus</name>
    <dbReference type="NCBI Taxonomy" id="198092"/>
    <lineage>
        <taxon>Bacteria</taxon>
        <taxon>Pseudomonadati</taxon>
        <taxon>Pseudomonadota</taxon>
        <taxon>Alphaproteobacteria</taxon>
        <taxon>Acetobacterales</taxon>
        <taxon>Roseomonadaceae</taxon>
        <taxon>Muricoccus</taxon>
    </lineage>
</organism>
<feature type="transmembrane region" description="Helical" evidence="8">
    <location>
        <begin position="28"/>
        <end position="48"/>
    </location>
</feature>
<comment type="subcellular location">
    <subcellularLocation>
        <location evidence="8">Cell inner membrane</location>
        <topology evidence="8">Multi-pass membrane protein</topology>
    </subcellularLocation>
    <subcellularLocation>
        <location evidence="1">Cell membrane</location>
        <topology evidence="1">Multi-pass membrane protein</topology>
    </subcellularLocation>
</comment>
<sequence>MVSCCTAKCIGRVPVGTRMGVCLPRMDILFQALPLLLLLGLLGSGRVAPVPACLMALAASLPAIAHALPPGLGLARFLGSETLRALFLGAMPVATLSGGLLFSLVAAPRATGAVPPSPRRAYLMVLAGSFVESATGFGVGAVFTLGACRAMGIRGVAAGGMAVLSCWLAPWGALGPGLALGAALAQRPMAEVSMVSALPHAAWLMVAPPVLWSLLAHAGLQVPRRERLAQLGLQASMAALLLLSAYSMPPETVGLLTSGLVLLPALWHFSPPRDAAARRAALAAAGPWALLTACLLLAHAWHSAPAWQPYADLPALPLTHVAVVLWAMSLGFLAARRDGLHRLREAMGRMRRPALAMILYVVLGRWLAGSGAATALAHSIAAGLGPLAPYAIPPLGMLGGLLTGSNVGAASAMMPVQADLGLAAGLPPWLAPGIQNFAGGAGAAFSFAMTAMICGLLADGTRPPALWRGLMPLILAVPVIGWAAVAILRALA</sequence>
<dbReference type="STRING" id="198092.SAMN02745194_03722"/>
<evidence type="ECO:0000256" key="7">
    <source>
        <dbReference type="ARBA" id="ARBA00023136"/>
    </source>
</evidence>
<proteinExistence type="inferred from homology"/>
<dbReference type="EMBL" id="FQZF01000025">
    <property type="protein sequence ID" value="SHJ91893.1"/>
    <property type="molecule type" value="Genomic_DNA"/>
</dbReference>
<dbReference type="GO" id="GO:0015129">
    <property type="term" value="F:lactate transmembrane transporter activity"/>
    <property type="evidence" value="ECO:0007669"/>
    <property type="project" value="UniProtKB-UniRule"/>
</dbReference>
<evidence type="ECO:0000256" key="8">
    <source>
        <dbReference type="RuleBase" id="RU365092"/>
    </source>
</evidence>
<feature type="transmembrane region" description="Helical" evidence="8">
    <location>
        <begin position="155"/>
        <end position="174"/>
    </location>
</feature>
<protein>
    <recommendedName>
        <fullName evidence="8">L-lactate permease</fullName>
    </recommendedName>
</protein>
<reference evidence="9 10" key="1">
    <citation type="submission" date="2016-11" db="EMBL/GenBank/DDBJ databases">
        <authorList>
            <person name="Jaros S."/>
            <person name="Januszkiewicz K."/>
            <person name="Wedrychowicz H."/>
        </authorList>
    </citation>
    <scope>NUCLEOTIDE SEQUENCE [LARGE SCALE GENOMIC DNA]</scope>
    <source>
        <strain evidence="9 10">DSM 14916</strain>
    </source>
</reference>
<keyword evidence="8" id="KW-0997">Cell inner membrane</keyword>
<feature type="transmembrane region" description="Helical" evidence="8">
    <location>
        <begin position="313"/>
        <end position="333"/>
    </location>
</feature>
<keyword evidence="10" id="KW-1185">Reference proteome</keyword>
<evidence type="ECO:0000256" key="2">
    <source>
        <dbReference type="ARBA" id="ARBA00010100"/>
    </source>
</evidence>
<evidence type="ECO:0000313" key="9">
    <source>
        <dbReference type="EMBL" id="SHJ91893.1"/>
    </source>
</evidence>